<protein>
    <submittedName>
        <fullName evidence="1">Uncharacterized protein</fullName>
    </submittedName>
</protein>
<accession>A0A1L7CVB1</accession>
<dbReference type="RefSeq" id="WP_075691000.1">
    <property type="nucleotide sequence ID" value="NZ_CP009248.1"/>
</dbReference>
<evidence type="ECO:0000313" key="1">
    <source>
        <dbReference type="EMBL" id="APT89806.1"/>
    </source>
</evidence>
<gene>
    <name evidence="1" type="ORF">CSPHI_00385</name>
</gene>
<name>A0A1L7CVB1_9CORY</name>
<dbReference type="KEGG" id="csph:CSPHI_00385"/>
<dbReference type="EMBL" id="CP009248">
    <property type="protein sequence ID" value="APT89806.1"/>
    <property type="molecule type" value="Genomic_DNA"/>
</dbReference>
<sequence length="76" mass="8770">MFGFLRKKKAPQTYIAAERTNTPLSPELTRMVAEELPLLDSTSRARVYEILREHTGPVITEQADLPEELRRMLDLD</sequence>
<dbReference type="OrthoDB" id="4409132at2"/>
<reference evidence="1 2" key="1">
    <citation type="submission" date="2014-08" db="EMBL/GenBank/DDBJ databases">
        <title>Complete genome sequence of Corynebacterium sphenisci CECT 5990(T) (=DSM 44792(T)), isolated from healthy wild penguins.</title>
        <authorList>
            <person name="Ruckert C."/>
            <person name="Albersmeier A."/>
            <person name="Winkler A."/>
            <person name="Kalinowski J."/>
        </authorList>
    </citation>
    <scope>NUCLEOTIDE SEQUENCE [LARGE SCALE GENOMIC DNA]</scope>
    <source>
        <strain evidence="1 2">DSM 44792</strain>
    </source>
</reference>
<dbReference type="STRING" id="1437874.CSPHI_00385"/>
<dbReference type="Proteomes" id="UP000185469">
    <property type="component" value="Chromosome"/>
</dbReference>
<organism evidence="1 2">
    <name type="scientific">Corynebacterium sphenisci DSM 44792</name>
    <dbReference type="NCBI Taxonomy" id="1437874"/>
    <lineage>
        <taxon>Bacteria</taxon>
        <taxon>Bacillati</taxon>
        <taxon>Actinomycetota</taxon>
        <taxon>Actinomycetes</taxon>
        <taxon>Mycobacteriales</taxon>
        <taxon>Corynebacteriaceae</taxon>
        <taxon>Corynebacterium</taxon>
    </lineage>
</organism>
<dbReference type="AlphaFoldDB" id="A0A1L7CVB1"/>
<proteinExistence type="predicted"/>
<keyword evidence="2" id="KW-1185">Reference proteome</keyword>
<evidence type="ECO:0000313" key="2">
    <source>
        <dbReference type="Proteomes" id="UP000185469"/>
    </source>
</evidence>